<keyword evidence="2" id="KW-1185">Reference proteome</keyword>
<evidence type="ECO:0000313" key="2">
    <source>
        <dbReference type="Proteomes" id="UP001605036"/>
    </source>
</evidence>
<proteinExistence type="predicted"/>
<dbReference type="AlphaFoldDB" id="A0ABD1Z1H0"/>
<accession>A0ABD1Z1H0</accession>
<sequence>MARFVMCGVPAGPRYSLARHGAAGVEDEPVGPTSVSTNVGNTTAMRIRESGKGVSLPYGLSAKLSPYGSSDHGPRFRHVDDGLVHPDGGDASRPTRGHVSRRSWAADFWDDVEAEVEAFDLAEPDCTIEQEARSEVNPALGCHKLMISDLGVRRPLGNPETWTRDYTRALNKRNLYSVSVGAQEACPIQHT</sequence>
<name>A0ABD1Z1H0_9MARC</name>
<reference evidence="1 2" key="1">
    <citation type="submission" date="2024-09" db="EMBL/GenBank/DDBJ databases">
        <title>Chromosome-scale assembly of Riccia fluitans.</title>
        <authorList>
            <person name="Paukszto L."/>
            <person name="Sawicki J."/>
            <person name="Karawczyk K."/>
            <person name="Piernik-Szablinska J."/>
            <person name="Szczecinska M."/>
            <person name="Mazdziarz M."/>
        </authorList>
    </citation>
    <scope>NUCLEOTIDE SEQUENCE [LARGE SCALE GENOMIC DNA]</scope>
    <source>
        <strain evidence="1">Rf_01</strain>
        <tissue evidence="1">Aerial parts of the thallus</tissue>
    </source>
</reference>
<evidence type="ECO:0000313" key="1">
    <source>
        <dbReference type="EMBL" id="KAL2641573.1"/>
    </source>
</evidence>
<comment type="caution">
    <text evidence="1">The sequence shown here is derived from an EMBL/GenBank/DDBJ whole genome shotgun (WGS) entry which is preliminary data.</text>
</comment>
<organism evidence="1 2">
    <name type="scientific">Riccia fluitans</name>
    <dbReference type="NCBI Taxonomy" id="41844"/>
    <lineage>
        <taxon>Eukaryota</taxon>
        <taxon>Viridiplantae</taxon>
        <taxon>Streptophyta</taxon>
        <taxon>Embryophyta</taxon>
        <taxon>Marchantiophyta</taxon>
        <taxon>Marchantiopsida</taxon>
        <taxon>Marchantiidae</taxon>
        <taxon>Marchantiales</taxon>
        <taxon>Ricciaceae</taxon>
        <taxon>Riccia</taxon>
    </lineage>
</organism>
<dbReference type="Proteomes" id="UP001605036">
    <property type="component" value="Unassembled WGS sequence"/>
</dbReference>
<protein>
    <submittedName>
        <fullName evidence="1">Uncharacterized protein</fullName>
    </submittedName>
</protein>
<gene>
    <name evidence="1" type="ORF">R1flu_009160</name>
</gene>
<dbReference type="EMBL" id="JBHFFA010000002">
    <property type="protein sequence ID" value="KAL2641573.1"/>
    <property type="molecule type" value="Genomic_DNA"/>
</dbReference>